<feature type="domain" description="Ancillary SecYEG translocon subunit/Cell division coordinator CpoB TPR" evidence="2">
    <location>
        <begin position="36"/>
        <end position="220"/>
    </location>
</feature>
<dbReference type="RefSeq" id="WP_072337255.1">
    <property type="nucleotide sequence ID" value="NZ_LT630450.1"/>
</dbReference>
<dbReference type="AlphaFoldDB" id="A0A1K1LLH6"/>
<proteinExistence type="predicted"/>
<keyword evidence="1" id="KW-0812">Transmembrane</keyword>
<dbReference type="SUPFAM" id="SSF48452">
    <property type="entry name" value="TPR-like"/>
    <property type="match status" value="1"/>
</dbReference>
<dbReference type="Gene3D" id="1.25.40.10">
    <property type="entry name" value="Tetratricopeptide repeat domain"/>
    <property type="match status" value="1"/>
</dbReference>
<evidence type="ECO:0000259" key="2">
    <source>
        <dbReference type="Pfam" id="PF09976"/>
    </source>
</evidence>
<evidence type="ECO:0000256" key="1">
    <source>
        <dbReference type="SAM" id="Phobius"/>
    </source>
</evidence>
<dbReference type="EMBL" id="LT630450">
    <property type="protein sequence ID" value="SFV74326.1"/>
    <property type="molecule type" value="Genomic_DNA"/>
</dbReference>
<keyword evidence="1" id="KW-0472">Membrane</keyword>
<organism evidence="3 4">
    <name type="scientific">Desulfovibrio piger</name>
    <dbReference type="NCBI Taxonomy" id="901"/>
    <lineage>
        <taxon>Bacteria</taxon>
        <taxon>Pseudomonadati</taxon>
        <taxon>Thermodesulfobacteriota</taxon>
        <taxon>Desulfovibrionia</taxon>
        <taxon>Desulfovibrionales</taxon>
        <taxon>Desulfovibrionaceae</taxon>
        <taxon>Desulfovibrio</taxon>
    </lineage>
</organism>
<evidence type="ECO:0000313" key="4">
    <source>
        <dbReference type="Proteomes" id="UP000186323"/>
    </source>
</evidence>
<gene>
    <name evidence="3" type="ORF">DESPIGER_2509</name>
</gene>
<sequence length="235" mass="24750">MNPVRPQNTPESPTLLNDLKAEVSAESAPLLQFIVRHSGLIVGVVVILLVALVGTAVWRWHQGGLQAEAQTELARIGITMKGGDRLKALDDLAAKAPENMRYSIYLMQAEFAMQDQDYSRAEQAYATAARLDADGAMGLMAALGQAGALIKLDCPADAVTLLQGLESRATEDGRATLRMLLGEAAEAAGKTDVAIAAYEALAASQPGLDGEFYRSRADALGGGKTAPVKDGAENK</sequence>
<keyword evidence="1" id="KW-1133">Transmembrane helix</keyword>
<keyword evidence="4" id="KW-1185">Reference proteome</keyword>
<name>A0A1K1LLH6_9BACT</name>
<protein>
    <recommendedName>
        <fullName evidence="2">Ancillary SecYEG translocon subunit/Cell division coordinator CpoB TPR domain-containing protein</fullName>
    </recommendedName>
</protein>
<dbReference type="OrthoDB" id="5459825at2"/>
<dbReference type="Pfam" id="PF09976">
    <property type="entry name" value="TPR_21"/>
    <property type="match status" value="1"/>
</dbReference>
<dbReference type="KEGG" id="dpg:DESPIGER_2509"/>
<feature type="transmembrane region" description="Helical" evidence="1">
    <location>
        <begin position="39"/>
        <end position="58"/>
    </location>
</feature>
<reference evidence="4" key="1">
    <citation type="submission" date="2016-10" db="EMBL/GenBank/DDBJ databases">
        <authorList>
            <person name="Wegmann U."/>
        </authorList>
    </citation>
    <scope>NUCLEOTIDE SEQUENCE [LARGE SCALE GENOMIC DNA]</scope>
</reference>
<accession>A0A1K1LLH6</accession>
<dbReference type="InterPro" id="IPR011990">
    <property type="entry name" value="TPR-like_helical_dom_sf"/>
</dbReference>
<dbReference type="InterPro" id="IPR018704">
    <property type="entry name" value="SecYEG/CpoB_TPR"/>
</dbReference>
<dbReference type="Proteomes" id="UP000186323">
    <property type="component" value="Chromosome I"/>
</dbReference>
<evidence type="ECO:0000313" key="3">
    <source>
        <dbReference type="EMBL" id="SFV74326.1"/>
    </source>
</evidence>